<dbReference type="AlphaFoldDB" id="A0A9W8MSY1"/>
<protein>
    <recommendedName>
        <fullName evidence="1">Manganese/iron superoxide dismutase C-terminal domain-containing protein</fullName>
    </recommendedName>
</protein>
<dbReference type="EMBL" id="JANKHO010001742">
    <property type="protein sequence ID" value="KAJ3499430.1"/>
    <property type="molecule type" value="Genomic_DNA"/>
</dbReference>
<sequence>MSSVLSQSRKLASRSLHTRKPLPYPIEGGLGKFLPPAALETLVEYQDGLLGRFNEEVRNDPKFERHSTVAQTAIRYSERKERTLAFNYAVLAINNSFFLDRLTPPPPEEAALDTHQDKISDGLAEAIRLNYGDIVRLKSSFSAAALGMFTNGWVWLVTDTGGNLGILPTLGPSTLLIRSRWNLANGRIFREDPDGDVGYWGSGAGVVVTVVDLADPSGKECNLRWERDTRESALERREGDGGAESGRRGLREEVVVSCRT</sequence>
<feature type="domain" description="Manganese/iron superoxide dismutase C-terminal" evidence="1">
    <location>
        <begin position="122"/>
        <end position="169"/>
    </location>
</feature>
<dbReference type="SUPFAM" id="SSF54719">
    <property type="entry name" value="Fe,Mn superoxide dismutase (SOD), C-terminal domain"/>
    <property type="match status" value="1"/>
</dbReference>
<dbReference type="InterPro" id="IPR019832">
    <property type="entry name" value="Mn/Fe_SOD_C"/>
</dbReference>
<dbReference type="GO" id="GO:0046872">
    <property type="term" value="F:metal ion binding"/>
    <property type="evidence" value="ECO:0007669"/>
    <property type="project" value="InterPro"/>
</dbReference>
<dbReference type="PANTHER" id="PTHR42769:SF3">
    <property type="entry name" value="SUPEROXIDE DISMUTASE [FE] 2, CHLOROPLASTIC"/>
    <property type="match status" value="1"/>
</dbReference>
<evidence type="ECO:0000313" key="2">
    <source>
        <dbReference type="EMBL" id="KAJ3499430.1"/>
    </source>
</evidence>
<organism evidence="2 3">
    <name type="scientific">Agrocybe chaxingu</name>
    <dbReference type="NCBI Taxonomy" id="84603"/>
    <lineage>
        <taxon>Eukaryota</taxon>
        <taxon>Fungi</taxon>
        <taxon>Dikarya</taxon>
        <taxon>Basidiomycota</taxon>
        <taxon>Agaricomycotina</taxon>
        <taxon>Agaricomycetes</taxon>
        <taxon>Agaricomycetidae</taxon>
        <taxon>Agaricales</taxon>
        <taxon>Agaricineae</taxon>
        <taxon>Strophariaceae</taxon>
        <taxon>Agrocybe</taxon>
    </lineage>
</organism>
<gene>
    <name evidence="2" type="ORF">NLJ89_g10101</name>
</gene>
<name>A0A9W8MSY1_9AGAR</name>
<evidence type="ECO:0000259" key="1">
    <source>
        <dbReference type="Pfam" id="PF02777"/>
    </source>
</evidence>
<dbReference type="GO" id="GO:0004784">
    <property type="term" value="F:superoxide dismutase activity"/>
    <property type="evidence" value="ECO:0007669"/>
    <property type="project" value="InterPro"/>
</dbReference>
<evidence type="ECO:0000313" key="3">
    <source>
        <dbReference type="Proteomes" id="UP001148786"/>
    </source>
</evidence>
<dbReference type="InterPro" id="IPR036314">
    <property type="entry name" value="SOD_C_sf"/>
</dbReference>
<comment type="caution">
    <text evidence="2">The sequence shown here is derived from an EMBL/GenBank/DDBJ whole genome shotgun (WGS) entry which is preliminary data.</text>
</comment>
<dbReference type="Proteomes" id="UP001148786">
    <property type="component" value="Unassembled WGS sequence"/>
</dbReference>
<proteinExistence type="predicted"/>
<accession>A0A9W8MSY1</accession>
<dbReference type="PANTHER" id="PTHR42769">
    <property type="entry name" value="SUPEROXIDE DISMUTASE"/>
    <property type="match status" value="1"/>
</dbReference>
<reference evidence="2" key="1">
    <citation type="submission" date="2022-07" db="EMBL/GenBank/DDBJ databases">
        <title>Genome Sequence of Agrocybe chaxingu.</title>
        <authorList>
            <person name="Buettner E."/>
        </authorList>
    </citation>
    <scope>NUCLEOTIDE SEQUENCE</scope>
    <source>
        <strain evidence="2">MP-N11</strain>
    </source>
</reference>
<dbReference type="Gene3D" id="3.55.40.20">
    <property type="entry name" value="Iron/manganese superoxide dismutase, C-terminal domain"/>
    <property type="match status" value="1"/>
</dbReference>
<keyword evidence="3" id="KW-1185">Reference proteome</keyword>
<dbReference type="OrthoDB" id="275227at2759"/>
<dbReference type="Pfam" id="PF02777">
    <property type="entry name" value="Sod_Fe_C"/>
    <property type="match status" value="1"/>
</dbReference>